<dbReference type="SUPFAM" id="SSF53067">
    <property type="entry name" value="Actin-like ATPase domain"/>
    <property type="match status" value="1"/>
</dbReference>
<dbReference type="AlphaFoldDB" id="A0A415DW15"/>
<dbReference type="RefSeq" id="WP_067535427.1">
    <property type="nucleotide sequence ID" value="NZ_AP025567.1"/>
</dbReference>
<dbReference type="EMBL" id="QRMS01000006">
    <property type="protein sequence ID" value="RHJ84692.1"/>
    <property type="molecule type" value="Genomic_DNA"/>
</dbReference>
<dbReference type="Gene3D" id="3.30.420.40">
    <property type="match status" value="1"/>
</dbReference>
<proteinExistence type="predicted"/>
<organism evidence="1 2">
    <name type="scientific">Emergencia timonensis</name>
    <dbReference type="NCBI Taxonomy" id="1776384"/>
    <lineage>
        <taxon>Bacteria</taxon>
        <taxon>Bacillati</taxon>
        <taxon>Bacillota</taxon>
        <taxon>Clostridia</taxon>
        <taxon>Peptostreptococcales</taxon>
        <taxon>Anaerovoracaceae</taxon>
        <taxon>Emergencia</taxon>
    </lineage>
</organism>
<accession>A0A415DW15</accession>
<dbReference type="GeneID" id="83003691"/>
<dbReference type="InterPro" id="IPR006230">
    <property type="entry name" value="MutL"/>
</dbReference>
<evidence type="ECO:0000313" key="2">
    <source>
        <dbReference type="Proteomes" id="UP000284841"/>
    </source>
</evidence>
<comment type="caution">
    <text evidence="1">The sequence shown here is derived from an EMBL/GenBank/DDBJ whole genome shotgun (WGS) entry which is preliminary data.</text>
</comment>
<dbReference type="PIRSF" id="PIRSF004729">
    <property type="entry name" value="MutL"/>
    <property type="match status" value="1"/>
</dbReference>
<evidence type="ECO:0000313" key="1">
    <source>
        <dbReference type="EMBL" id="RHJ84692.1"/>
    </source>
</evidence>
<dbReference type="Proteomes" id="UP000284841">
    <property type="component" value="Unassembled WGS sequence"/>
</dbReference>
<keyword evidence="2" id="KW-1185">Reference proteome</keyword>
<dbReference type="NCBIfam" id="TIGR01319">
    <property type="entry name" value="glmL_fam"/>
    <property type="match status" value="1"/>
</dbReference>
<dbReference type="Pfam" id="PF13941">
    <property type="entry name" value="MutL"/>
    <property type="match status" value="1"/>
</dbReference>
<dbReference type="InterPro" id="IPR043129">
    <property type="entry name" value="ATPase_NBD"/>
</dbReference>
<gene>
    <name evidence="1" type="ORF">DW099_17115</name>
</gene>
<dbReference type="STRING" id="1776384.GCA_900086585_01311"/>
<sequence>MRYTLCVDFGSTFTKLCVLDLENGELVMTTKRPTTVETDAKIALLACLAEAKSYVGEKGVKDGRIITSSSAAGGLRMVVVGLTKRFSLLAGKNVALGAGARIIKTYENNLTADDVGEIEQINPEILLLCGGIEGGNTDRILHNARMLKRADVSSYVVYAGNQEIASYIRQELVNSSISCYIAENVFPAYGQLNGAPAGEIIRQLFMERIVGAKGLASAFSIIGRVVMPTPAAVLAGGQLLSRGTAFDAGVGGLMVFDVGGATTDVYSYLEENTSAAKHIGSPEPFAKRTVEGDLGVRSSCLSLMEAMKISGKAEIAEQELQACCKKRAEAPTYVPDNEMQRKIDLILAEGAVEISARRHCGKATNAYARNVCEAIEGKDLREINGIIGTGGPLIHSRNPAEVLRKAIGRPAEKELLLPKESKFYLDKRYILYAIGLCADINPASALHIAKENIVEIN</sequence>
<name>A0A415DW15_9FIRM</name>
<reference evidence="1 2" key="1">
    <citation type="submission" date="2018-08" db="EMBL/GenBank/DDBJ databases">
        <title>A genome reference for cultivated species of the human gut microbiota.</title>
        <authorList>
            <person name="Zou Y."/>
            <person name="Xue W."/>
            <person name="Luo G."/>
        </authorList>
    </citation>
    <scope>NUCLEOTIDE SEQUENCE [LARGE SCALE GENOMIC DNA]</scope>
    <source>
        <strain evidence="1 2">AM07-24</strain>
    </source>
</reference>
<protein>
    <submittedName>
        <fullName evidence="1">MutL protein</fullName>
    </submittedName>
</protein>
<dbReference type="OrthoDB" id="9769453at2"/>